<feature type="region of interest" description="Disordered" evidence="1">
    <location>
        <begin position="778"/>
        <end position="821"/>
    </location>
</feature>
<keyword evidence="4" id="KW-1185">Reference proteome</keyword>
<feature type="compositionally biased region" description="Polar residues" evidence="1">
    <location>
        <begin position="126"/>
        <end position="143"/>
    </location>
</feature>
<dbReference type="OrthoDB" id="10250320at2759"/>
<feature type="region of interest" description="Disordered" evidence="1">
    <location>
        <begin position="1"/>
        <end position="51"/>
    </location>
</feature>
<feature type="compositionally biased region" description="Low complexity" evidence="1">
    <location>
        <begin position="150"/>
        <end position="172"/>
    </location>
</feature>
<dbReference type="Gene3D" id="1.10.472.10">
    <property type="entry name" value="Cyclin-like"/>
    <property type="match status" value="1"/>
</dbReference>
<feature type="compositionally biased region" description="Polar residues" evidence="1">
    <location>
        <begin position="234"/>
        <end position="243"/>
    </location>
</feature>
<dbReference type="CDD" id="cd00201">
    <property type="entry name" value="WW"/>
    <property type="match status" value="1"/>
</dbReference>
<dbReference type="Pfam" id="PF00134">
    <property type="entry name" value="Cyclin_N"/>
    <property type="match status" value="1"/>
</dbReference>
<feature type="domain" description="WW" evidence="2">
    <location>
        <begin position="37"/>
        <end position="66"/>
    </location>
</feature>
<feature type="compositionally biased region" description="Gly residues" evidence="1">
    <location>
        <begin position="317"/>
        <end position="328"/>
    </location>
</feature>
<sequence>MSQALRLRRNSHFDSDSDSDWCEEETKAQPQDDDDCPWRSAVDPTSGKTYYYHSQTRETQWRKPIEMASREEREALAAKERRQKDFFAAMEANIMKSISQGNKAPEKQSRLDIEFDSRIIPDDEPLTTTGASTKSGLASVSNSSHHRQSPTRPKVTRTTSSSSRSRAAPSRPNLVRTISSMDNSVIRQLINRVPSSRQLRSMPTGSSSMGRQPSNRSVGFGSSHHSRQGGRLMSSRTLNSRTAASPRMAPLAINKANLARSGLTDDDDDELPPLTVVTTPDLRKRESIGKDALASPADPREGLKRGESLTLDQLSFHGGGGSGSGGGNMMDSRFMDGSIGSHLSMSNHSFQFDPNDSSGFLGPFTNSQRLSGSGALYGNHSFNSLGSSEHSMGQGMDASARSIPLMPVEEAVDESEYSNPKFDGSRTEYFLDMGRDEGKVGDEIPEEGSFSLGAEDWLGALPPDENAESEQLVGYGPSAKRFSEAGFTSFFDESMANFDLSDKETQALVKLAAISEQMTKVAETDDSESTEESEEEDDDDMPALNEASSDFPLFLEDSEEEIDDMLSEDEASSDGNQSPFHTPITSSTTKTTGTNSTTSPAAKASRAPPARGLQRTSVQGITHSPLIGISKSSAAGRGIAQSSDVRGARPGLGTKTTDIPRAVRNKQIREAALHESEDSSHGSSTADGSLGVSGLAFASATLTIDNARSHYNTETQNAPGQTHRRNDFSPTKRNPMEGELANSSSSLNSGGSIAMADAARRLSMFRLKNLDRSRLRVAGEGHGGMDGSVGDAGIKSSRRSLHADDADAKNAKDEDGPRPNLVRRNTCGTLYVGTTMSAPDKDATIKCVCGVFRAHILQAETDEEPANSINFRIFNDLESQQGFARKQEKQQRRPKSLPVPSLEQITTFYRDVFQRAQMEYDCIIISLIYVERLIKTTGGALRPRACNWRSILFSCMVLASKVWDDMSMWNKDFSQTCPNGVRFSLKRINELEVAILSALSYKVKVPASEYAKYYFLLRSMLIKSGLGGDNDDTTSPLDVEGAKRLQQVSGRYQHGMGATRRQMRKAKSMRSKSMGDDERAKMNNAARYSRKNKLSLEHVVKM</sequence>
<feature type="region of interest" description="Disordered" evidence="1">
    <location>
        <begin position="116"/>
        <end position="251"/>
    </location>
</feature>
<feature type="compositionally biased region" description="Polar residues" evidence="1">
    <location>
        <begin position="176"/>
        <end position="186"/>
    </location>
</feature>
<dbReference type="SUPFAM" id="SSF51045">
    <property type="entry name" value="WW domain"/>
    <property type="match status" value="1"/>
</dbReference>
<feature type="region of interest" description="Disordered" evidence="1">
    <location>
        <begin position="1053"/>
        <end position="1080"/>
    </location>
</feature>
<feature type="compositionally biased region" description="Basic residues" evidence="1">
    <location>
        <begin position="1"/>
        <end position="10"/>
    </location>
</feature>
<dbReference type="SUPFAM" id="SSF47954">
    <property type="entry name" value="Cyclin-like"/>
    <property type="match status" value="1"/>
</dbReference>
<feature type="region of interest" description="Disordered" evidence="1">
    <location>
        <begin position="712"/>
        <end position="750"/>
    </location>
</feature>
<dbReference type="InterPro" id="IPR036020">
    <property type="entry name" value="WW_dom_sf"/>
</dbReference>
<evidence type="ECO:0000259" key="2">
    <source>
        <dbReference type="PROSITE" id="PS50020"/>
    </source>
</evidence>
<comment type="caution">
    <text evidence="3">The sequence shown here is derived from an EMBL/GenBank/DDBJ whole genome shotgun (WGS) entry which is preliminary data.</text>
</comment>
<dbReference type="SMART" id="SM00456">
    <property type="entry name" value="WW"/>
    <property type="match status" value="1"/>
</dbReference>
<reference evidence="3" key="1">
    <citation type="submission" date="2020-06" db="EMBL/GenBank/DDBJ databases">
        <authorList>
            <consortium name="Plant Systems Biology data submission"/>
        </authorList>
    </citation>
    <scope>NUCLEOTIDE SEQUENCE</scope>
    <source>
        <strain evidence="3">D6</strain>
    </source>
</reference>
<feature type="compositionally biased region" description="Acidic residues" evidence="1">
    <location>
        <begin position="524"/>
        <end position="541"/>
    </location>
</feature>
<dbReference type="InterPro" id="IPR006671">
    <property type="entry name" value="Cyclin_N"/>
</dbReference>
<evidence type="ECO:0000256" key="1">
    <source>
        <dbReference type="SAM" id="MobiDB-lite"/>
    </source>
</evidence>
<proteinExistence type="predicted"/>
<dbReference type="Gene3D" id="2.20.70.10">
    <property type="match status" value="1"/>
</dbReference>
<feature type="region of interest" description="Disordered" evidence="1">
    <location>
        <begin position="287"/>
        <end position="333"/>
    </location>
</feature>
<dbReference type="CDD" id="cd20540">
    <property type="entry name" value="CYCLIN_CCNY_like"/>
    <property type="match status" value="1"/>
</dbReference>
<dbReference type="InterPro" id="IPR001202">
    <property type="entry name" value="WW_dom"/>
</dbReference>
<name>A0A9N8HIP2_9STRA</name>
<feature type="compositionally biased region" description="Basic and acidic residues" evidence="1">
    <location>
        <begin position="298"/>
        <end position="307"/>
    </location>
</feature>
<dbReference type="EMBL" id="CAICTM010000798">
    <property type="protein sequence ID" value="CAB9516668.1"/>
    <property type="molecule type" value="Genomic_DNA"/>
</dbReference>
<dbReference type="PANTHER" id="PTHR14248">
    <property type="entry name" value="CYCLIN Y, ISOFORM A"/>
    <property type="match status" value="1"/>
</dbReference>
<feature type="compositionally biased region" description="Low complexity" evidence="1">
    <location>
        <begin position="582"/>
        <end position="611"/>
    </location>
</feature>
<evidence type="ECO:0000313" key="3">
    <source>
        <dbReference type="EMBL" id="CAB9516668.1"/>
    </source>
</evidence>
<dbReference type="PROSITE" id="PS50020">
    <property type="entry name" value="WW_DOMAIN_2"/>
    <property type="match status" value="1"/>
</dbReference>
<gene>
    <name evidence="3" type="ORF">SEMRO_799_G204100.1</name>
</gene>
<feature type="compositionally biased region" description="Polar residues" evidence="1">
    <location>
        <begin position="193"/>
        <end position="217"/>
    </location>
</feature>
<feature type="region of interest" description="Disordered" evidence="1">
    <location>
        <begin position="519"/>
        <end position="546"/>
    </location>
</feature>
<accession>A0A9N8HIP2</accession>
<organism evidence="3 4">
    <name type="scientific">Seminavis robusta</name>
    <dbReference type="NCBI Taxonomy" id="568900"/>
    <lineage>
        <taxon>Eukaryota</taxon>
        <taxon>Sar</taxon>
        <taxon>Stramenopiles</taxon>
        <taxon>Ochrophyta</taxon>
        <taxon>Bacillariophyta</taxon>
        <taxon>Bacillariophyceae</taxon>
        <taxon>Bacillariophycidae</taxon>
        <taxon>Naviculales</taxon>
        <taxon>Naviculaceae</taxon>
        <taxon>Seminavis</taxon>
    </lineage>
</organism>
<feature type="compositionally biased region" description="Basic and acidic residues" evidence="1">
    <location>
        <begin position="801"/>
        <end position="817"/>
    </location>
</feature>
<dbReference type="Proteomes" id="UP001153069">
    <property type="component" value="Unassembled WGS sequence"/>
</dbReference>
<dbReference type="InterPro" id="IPR036915">
    <property type="entry name" value="Cyclin-like_sf"/>
</dbReference>
<feature type="compositionally biased region" description="Basic residues" evidence="1">
    <location>
        <begin position="1061"/>
        <end position="1070"/>
    </location>
</feature>
<dbReference type="AlphaFoldDB" id="A0A9N8HIP2"/>
<evidence type="ECO:0000313" key="4">
    <source>
        <dbReference type="Proteomes" id="UP001153069"/>
    </source>
</evidence>
<dbReference type="Pfam" id="PF00397">
    <property type="entry name" value="WW"/>
    <property type="match status" value="1"/>
</dbReference>
<protein>
    <submittedName>
        <fullName evidence="3">Cyclin</fullName>
    </submittedName>
</protein>
<feature type="region of interest" description="Disordered" evidence="1">
    <location>
        <begin position="564"/>
        <end position="663"/>
    </location>
</feature>